<dbReference type="Proteomes" id="UP000502831">
    <property type="component" value="Chromosome"/>
</dbReference>
<dbReference type="AlphaFoldDB" id="A0AA92FJG0"/>
<evidence type="ECO:0000313" key="2">
    <source>
        <dbReference type="Proteomes" id="UP000502831"/>
    </source>
</evidence>
<dbReference type="EMBL" id="CP039734">
    <property type="protein sequence ID" value="QIR76824.1"/>
    <property type="molecule type" value="Genomic_DNA"/>
</dbReference>
<sequence length="457" mass="53647">MRYWCLKNVSLSKGYDFKTISGVDTLYCYYPSNEAYRGFFESLEKEIVSAKELNGGFIPKDTLRISIGDKEFFFNGMSKGFYFFIDTSRWVRIGLKHPSKNTNLLDIQVQCEATGIYLLGLVGLIQHIEALLFPIAIIQSELTRIDGNIFVQFDLSSVIEKDFIVSKKRKHRREDGGRRGYQSLKIGDNPFLARFYDKRIELVGKEKRSLMETYFLFHGFDLNKPIWNFEFEWHRDFFKRYGIRTVEDGLKKVETLFHHSMKIIRFVDKTTLSQKDLEANRLHRAKTHPLWEYIDQSYTFNAIPQSYEALEKIIPKKSVYDSKVFMTEFESLLNKGVENDVYLSQEDVKEILKRSGLWLTERTKKLLKPFKPLPLIVDGVNYVLSRNRTPIKTLPSNLSPISTHELKQFESALLRALHSELAEKDWDISLIMKNLKTIESEIKNRKYEQSELELWQA</sequence>
<organism evidence="1 2">
    <name type="scientific">Sulfurospirillum diekertiae</name>
    <dbReference type="NCBI Taxonomy" id="1854492"/>
    <lineage>
        <taxon>Bacteria</taxon>
        <taxon>Pseudomonadati</taxon>
        <taxon>Campylobacterota</taxon>
        <taxon>Epsilonproteobacteria</taxon>
        <taxon>Campylobacterales</taxon>
        <taxon>Sulfurospirillaceae</taxon>
        <taxon>Sulfurospirillum</taxon>
    </lineage>
</organism>
<evidence type="ECO:0008006" key="3">
    <source>
        <dbReference type="Google" id="ProtNLM"/>
    </source>
</evidence>
<gene>
    <name evidence="1" type="ORF">FA584_11710</name>
</gene>
<proteinExistence type="predicted"/>
<protein>
    <recommendedName>
        <fullName evidence="3">Replication initiation factor</fullName>
    </recommendedName>
</protein>
<accession>A0AA92FJG0</accession>
<evidence type="ECO:0000313" key="1">
    <source>
        <dbReference type="EMBL" id="QIR76824.1"/>
    </source>
</evidence>
<dbReference type="RefSeq" id="WP_167750343.1">
    <property type="nucleotide sequence ID" value="NZ_CP039734.2"/>
</dbReference>
<name>A0AA92FJG0_9BACT</name>
<reference evidence="1 2" key="1">
    <citation type="journal article" date="2017" name="Environ. Sci. Technol.">
        <title>Organohalide Respiration with Chlorinated Ethenes under Low pH Conditions.</title>
        <authorList>
            <person name="Yang Y."/>
            <person name="Capiro N.L."/>
            <person name="Marcet T.F."/>
            <person name="Yan J."/>
            <person name="Pennell K.D."/>
            <person name="Loffler F.E."/>
        </authorList>
    </citation>
    <scope>NUCLEOTIDE SEQUENCE [LARGE SCALE GENOMIC DNA]</scope>
    <source>
        <strain evidence="1 2">ACSDCE</strain>
    </source>
</reference>